<feature type="region of interest" description="Disordered" evidence="2">
    <location>
        <begin position="52"/>
        <end position="173"/>
    </location>
</feature>
<feature type="compositionally biased region" description="Low complexity" evidence="2">
    <location>
        <begin position="62"/>
        <end position="72"/>
    </location>
</feature>
<evidence type="ECO:0000313" key="4">
    <source>
        <dbReference type="Proteomes" id="UP000623687"/>
    </source>
</evidence>
<dbReference type="RefSeq" id="XP_036628441.1">
    <property type="nucleotide sequence ID" value="XM_036779052.1"/>
</dbReference>
<dbReference type="AlphaFoldDB" id="A0A8H6ZPA4"/>
<keyword evidence="1" id="KW-0175">Coiled coil</keyword>
<dbReference type="EMBL" id="JACETU010000007">
    <property type="protein sequence ID" value="KAF7424247.1"/>
    <property type="molecule type" value="Genomic_DNA"/>
</dbReference>
<evidence type="ECO:0000313" key="3">
    <source>
        <dbReference type="EMBL" id="KAF7424247.1"/>
    </source>
</evidence>
<feature type="compositionally biased region" description="Polar residues" evidence="2">
    <location>
        <begin position="375"/>
        <end position="393"/>
    </location>
</feature>
<feature type="compositionally biased region" description="Polar residues" evidence="2">
    <location>
        <begin position="305"/>
        <end position="315"/>
    </location>
</feature>
<keyword evidence="4" id="KW-1185">Reference proteome</keyword>
<dbReference type="VEuPathDB" id="FungiDB:PC9H_009553"/>
<organism evidence="3 4">
    <name type="scientific">Pleurotus ostreatus</name>
    <name type="common">Oyster mushroom</name>
    <name type="synonym">White-rot fungus</name>
    <dbReference type="NCBI Taxonomy" id="5322"/>
    <lineage>
        <taxon>Eukaryota</taxon>
        <taxon>Fungi</taxon>
        <taxon>Dikarya</taxon>
        <taxon>Basidiomycota</taxon>
        <taxon>Agaricomycotina</taxon>
        <taxon>Agaricomycetes</taxon>
        <taxon>Agaricomycetidae</taxon>
        <taxon>Agaricales</taxon>
        <taxon>Pleurotineae</taxon>
        <taxon>Pleurotaceae</taxon>
        <taxon>Pleurotus</taxon>
    </lineage>
</organism>
<dbReference type="GeneID" id="59379371"/>
<feature type="compositionally biased region" description="Polar residues" evidence="2">
    <location>
        <begin position="359"/>
        <end position="368"/>
    </location>
</feature>
<accession>A0A8H6ZPA4</accession>
<name>A0A8H6ZPA4_PLEOS</name>
<feature type="compositionally biased region" description="Acidic residues" evidence="2">
    <location>
        <begin position="326"/>
        <end position="336"/>
    </location>
</feature>
<evidence type="ECO:0000256" key="2">
    <source>
        <dbReference type="SAM" id="MobiDB-lite"/>
    </source>
</evidence>
<comment type="caution">
    <text evidence="3">The sequence shown here is derived from an EMBL/GenBank/DDBJ whole genome shotgun (WGS) entry which is preliminary data.</text>
</comment>
<evidence type="ECO:0000256" key="1">
    <source>
        <dbReference type="SAM" id="Coils"/>
    </source>
</evidence>
<protein>
    <submittedName>
        <fullName evidence="3">Uncharacterized protein</fullName>
    </submittedName>
</protein>
<feature type="coiled-coil region" evidence="1">
    <location>
        <begin position="449"/>
        <end position="476"/>
    </location>
</feature>
<dbReference type="OrthoDB" id="2685034at2759"/>
<sequence>MLGWAASGKQTLQIEPLASQQQFTSTTNDFERLGDSAGSMDTQVQNETTMQYGHMPERRDSNLSNLDSNVSSHQGLGHALGIPHTVGGRAPYQDNYPISPPPHVPNGGPSQQHPGSSHSLAYQVGPGQASSPGLKRKPIDGLGVGPGQMQKRRRDVDDADQYDVDGGGQGAKHWTDEEKSKLFNYLMGRGQDDHWQSLKATKNSCLRECSSEVFGGKKTYQALKGCYERNVNLYKQINCFERFQLQSGSPSVKGLSEADRLREYERRLQTARKSGIEVGNIAARTVDHWHQLGWYDLFYSRMGDQTNPRPSSSRNAGGGQHSVGLDEPDDADDLTMDFDTSPLAGPSGMNGIPHERSHNPVSYINPQNLREGPSNIPNSPVTPGNAQHQSTPVTSTAAMLPPTPATTSSSSDQTVVNVSVTQGMLSTYLQFLQVQTQTSKMKVEYMRRREEREEKESTQRREVERLRQERELAEFEHTKQSAMMKQKADRAIELLSNPSVDSALRQAASDYLRKLFTSD</sequence>
<feature type="region of interest" description="Disordered" evidence="2">
    <location>
        <begin position="305"/>
        <end position="413"/>
    </location>
</feature>
<reference evidence="3" key="1">
    <citation type="submission" date="2019-07" db="EMBL/GenBank/DDBJ databases">
        <authorList>
            <person name="Palmer J.M."/>
        </authorList>
    </citation>
    <scope>NUCLEOTIDE SEQUENCE</scope>
    <source>
        <strain evidence="3">PC9</strain>
    </source>
</reference>
<feature type="compositionally biased region" description="Low complexity" evidence="2">
    <location>
        <begin position="394"/>
        <end position="411"/>
    </location>
</feature>
<feature type="compositionally biased region" description="Polar residues" evidence="2">
    <location>
        <begin position="108"/>
        <end position="120"/>
    </location>
</feature>
<gene>
    <name evidence="3" type="ORF">PC9H_009553</name>
</gene>
<proteinExistence type="predicted"/>
<dbReference type="Proteomes" id="UP000623687">
    <property type="component" value="Unassembled WGS sequence"/>
</dbReference>